<evidence type="ECO:0000313" key="1">
    <source>
        <dbReference type="EMBL" id="SJM91576.1"/>
    </source>
</evidence>
<accession>A0A1R4H5X5</accession>
<name>A0A1R4H5X5_9GAMM</name>
<dbReference type="EMBL" id="FUKJ01000147">
    <property type="protein sequence ID" value="SJM91576.1"/>
    <property type="molecule type" value="Genomic_DNA"/>
</dbReference>
<dbReference type="AlphaFoldDB" id="A0A1R4H5X5"/>
<keyword evidence="2" id="KW-1185">Reference proteome</keyword>
<reference evidence="2" key="1">
    <citation type="submission" date="2017-02" db="EMBL/GenBank/DDBJ databases">
        <authorList>
            <person name="Daims H."/>
        </authorList>
    </citation>
    <scope>NUCLEOTIDE SEQUENCE [LARGE SCALE GENOMIC DNA]</scope>
</reference>
<proteinExistence type="predicted"/>
<organism evidence="1 2">
    <name type="scientific">Crenothrix polyspora</name>
    <dbReference type="NCBI Taxonomy" id="360316"/>
    <lineage>
        <taxon>Bacteria</taxon>
        <taxon>Pseudomonadati</taxon>
        <taxon>Pseudomonadota</taxon>
        <taxon>Gammaproteobacteria</taxon>
        <taxon>Methylococcales</taxon>
        <taxon>Crenotrichaceae</taxon>
        <taxon>Crenothrix</taxon>
    </lineage>
</organism>
<sequence length="51" mass="5858">MVWVAINLNRHIYALAIRGGKTSRLGCNYYHFLSIPYHYTNADKILAAIYA</sequence>
<gene>
    <name evidence="1" type="ORF">CRENPOLYSF2_2300006</name>
</gene>
<protein>
    <submittedName>
        <fullName evidence="1">Uncharacterized protein</fullName>
    </submittedName>
</protein>
<dbReference type="Proteomes" id="UP000195442">
    <property type="component" value="Unassembled WGS sequence"/>
</dbReference>
<evidence type="ECO:0000313" key="2">
    <source>
        <dbReference type="Proteomes" id="UP000195442"/>
    </source>
</evidence>